<accession>A0ACC3DPQ8</accession>
<name>A0ACC3DPQ8_9PEZI</name>
<proteinExistence type="predicted"/>
<organism evidence="1 2">
    <name type="scientific">Coniosporium uncinatum</name>
    <dbReference type="NCBI Taxonomy" id="93489"/>
    <lineage>
        <taxon>Eukaryota</taxon>
        <taxon>Fungi</taxon>
        <taxon>Dikarya</taxon>
        <taxon>Ascomycota</taxon>
        <taxon>Pezizomycotina</taxon>
        <taxon>Dothideomycetes</taxon>
        <taxon>Dothideomycetes incertae sedis</taxon>
        <taxon>Coniosporium</taxon>
    </lineage>
</organism>
<feature type="non-terminal residue" evidence="1">
    <location>
        <position position="188"/>
    </location>
</feature>
<keyword evidence="2" id="KW-1185">Reference proteome</keyword>
<protein>
    <submittedName>
        <fullName evidence="1">Uncharacterized protein</fullName>
    </submittedName>
</protein>
<evidence type="ECO:0000313" key="2">
    <source>
        <dbReference type="Proteomes" id="UP001186974"/>
    </source>
</evidence>
<gene>
    <name evidence="1" type="ORF">LTS18_007314</name>
</gene>
<dbReference type="EMBL" id="JAWDJW010001831">
    <property type="protein sequence ID" value="KAK3078515.1"/>
    <property type="molecule type" value="Genomic_DNA"/>
</dbReference>
<reference evidence="1" key="1">
    <citation type="submission" date="2024-09" db="EMBL/GenBank/DDBJ databases">
        <title>Black Yeasts Isolated from many extreme environments.</title>
        <authorList>
            <person name="Coleine C."/>
            <person name="Stajich J.E."/>
            <person name="Selbmann L."/>
        </authorList>
    </citation>
    <scope>NUCLEOTIDE SEQUENCE</scope>
    <source>
        <strain evidence="1">CCFEE 5737</strain>
    </source>
</reference>
<evidence type="ECO:0000313" key="1">
    <source>
        <dbReference type="EMBL" id="KAK3078515.1"/>
    </source>
</evidence>
<comment type="caution">
    <text evidence="1">The sequence shown here is derived from an EMBL/GenBank/DDBJ whole genome shotgun (WGS) entry which is preliminary data.</text>
</comment>
<dbReference type="Proteomes" id="UP001186974">
    <property type="component" value="Unassembled WGS sequence"/>
</dbReference>
<sequence length="188" mass="20519">MHLFIEPDAHKSNYGWIARRGGRPWPAASSRSAKDGQALTTVEAEALTHCCRYMVLAYIEDTRGHDIGVVHRTKETIAKYITSRRKLRGDGQGGEFVDTGSCACNRHARDEGVHSVSGAADNVAKDQEAGAKDGDIATTKEIGKRTDEGTYRAECEEVTEDELSPSIDATNTTVDCEAVSMSSWVLER</sequence>